<feature type="transmembrane region" description="Helical" evidence="10">
    <location>
        <begin position="631"/>
        <end position="650"/>
    </location>
</feature>
<evidence type="ECO:0000256" key="5">
    <source>
        <dbReference type="ARBA" id="ARBA00022989"/>
    </source>
</evidence>
<feature type="transmembrane region" description="Helical" evidence="10">
    <location>
        <begin position="54"/>
        <end position="77"/>
    </location>
</feature>
<organism evidence="12">
    <name type="scientific">Medioppia subpectinata</name>
    <dbReference type="NCBI Taxonomy" id="1979941"/>
    <lineage>
        <taxon>Eukaryota</taxon>
        <taxon>Metazoa</taxon>
        <taxon>Ecdysozoa</taxon>
        <taxon>Arthropoda</taxon>
        <taxon>Chelicerata</taxon>
        <taxon>Arachnida</taxon>
        <taxon>Acari</taxon>
        <taxon>Acariformes</taxon>
        <taxon>Sarcoptiformes</taxon>
        <taxon>Oribatida</taxon>
        <taxon>Brachypylina</taxon>
        <taxon>Oppioidea</taxon>
        <taxon>Oppiidae</taxon>
        <taxon>Medioppia</taxon>
    </lineage>
</organism>
<feature type="transmembrane region" description="Helical" evidence="10">
    <location>
        <begin position="329"/>
        <end position="349"/>
    </location>
</feature>
<dbReference type="Proteomes" id="UP000759131">
    <property type="component" value="Unassembled WGS sequence"/>
</dbReference>
<evidence type="ECO:0000259" key="11">
    <source>
        <dbReference type="Pfam" id="PF00324"/>
    </source>
</evidence>
<evidence type="ECO:0000313" key="12">
    <source>
        <dbReference type="EMBL" id="CAD7635707.1"/>
    </source>
</evidence>
<keyword evidence="3 10" id="KW-0812">Transmembrane</keyword>
<evidence type="ECO:0000256" key="7">
    <source>
        <dbReference type="ARBA" id="ARBA00023136"/>
    </source>
</evidence>
<keyword evidence="9" id="KW-0868">Chloride</keyword>
<feature type="domain" description="Amino acid permease/ SLC12A" evidence="11">
    <location>
        <begin position="2"/>
        <end position="461"/>
    </location>
</feature>
<evidence type="ECO:0000256" key="6">
    <source>
        <dbReference type="ARBA" id="ARBA00023065"/>
    </source>
</evidence>
<dbReference type="Pfam" id="PF00324">
    <property type="entry name" value="AA_permease"/>
    <property type="match status" value="2"/>
</dbReference>
<accession>A0A7R9L6A8</accession>
<feature type="transmembrane region" description="Helical" evidence="10">
    <location>
        <begin position="276"/>
        <end position="296"/>
    </location>
</feature>
<evidence type="ECO:0000256" key="3">
    <source>
        <dbReference type="ARBA" id="ARBA00022692"/>
    </source>
</evidence>
<dbReference type="PANTHER" id="PTHR11827">
    <property type="entry name" value="SOLUTE CARRIER FAMILY 12, CATION COTRANSPORTERS"/>
    <property type="match status" value="1"/>
</dbReference>
<feature type="transmembrane region" description="Helical" evidence="10">
    <location>
        <begin position="165"/>
        <end position="188"/>
    </location>
</feature>
<dbReference type="EMBL" id="CAJPIZ010017505">
    <property type="protein sequence ID" value="CAG2116137.1"/>
    <property type="molecule type" value="Genomic_DNA"/>
</dbReference>
<comment type="subcellular location">
    <subcellularLocation>
        <location evidence="1">Membrane</location>
        <topology evidence="1">Multi-pass membrane protein</topology>
    </subcellularLocation>
</comment>
<dbReference type="PRINTS" id="PR01207">
    <property type="entry name" value="NAKCLTRNSPRT"/>
</dbReference>
<keyword evidence="7 10" id="KW-0472">Membrane</keyword>
<feature type="transmembrane region" description="Helical" evidence="10">
    <location>
        <begin position="505"/>
        <end position="531"/>
    </location>
</feature>
<dbReference type="InterPro" id="IPR002443">
    <property type="entry name" value="SLC12A1/SLC12A2"/>
</dbReference>
<dbReference type="FunFam" id="1.20.1740.10:FF:000022">
    <property type="entry name" value="Bumetanide-sensitive na-k-cl cotransport protein"/>
    <property type="match status" value="2"/>
</dbReference>
<feature type="transmembrane region" description="Helical" evidence="10">
    <location>
        <begin position="716"/>
        <end position="740"/>
    </location>
</feature>
<feature type="transmembrane region" description="Helical" evidence="10">
    <location>
        <begin position="384"/>
        <end position="403"/>
    </location>
</feature>
<dbReference type="InterPro" id="IPR004841">
    <property type="entry name" value="AA-permease/SLC12A_dom"/>
</dbReference>
<name>A0A7R9L6A8_9ACAR</name>
<feature type="domain" description="Amino acid permease/ SLC12A" evidence="11">
    <location>
        <begin position="479"/>
        <end position="746"/>
    </location>
</feature>
<dbReference type="GO" id="GO:1990573">
    <property type="term" value="P:potassium ion import across plasma membrane"/>
    <property type="evidence" value="ECO:0007669"/>
    <property type="project" value="TreeGrafter"/>
</dbReference>
<evidence type="ECO:0000256" key="2">
    <source>
        <dbReference type="ARBA" id="ARBA00022448"/>
    </source>
</evidence>
<dbReference type="GO" id="GO:0016020">
    <property type="term" value="C:membrane"/>
    <property type="evidence" value="ECO:0007669"/>
    <property type="project" value="UniProtKB-SubCell"/>
</dbReference>
<sequence length="748" mass="80368">MVIILATVVTTITSISMSAICTNGEVRGGGTYYMISRCLGNIIKLFSRPEFGGAIGVIFSLANAVAVAMYSVGFAEALRDLLLDNGVSILNGGLNDVRIISCCAVIAMLCIALIGTEWETKAQIVLLIILLTAMFDFLIGAVIPPNDTKKSKGYIGWSGGSPSESFFSVFSVFFPAATGILAGANISGDLKDPQSSIPKGTLLAIAITTFSYLLFLFICGATVVRDANGIEGIVTDNTMDLIKMLSNCTTNEEKVCEFGSANNYQIMELVSAFGPLIYAGIFAATLSSALASLVSAPKVFQALCKDKLFPYIEYFGKGFGKNNEPRRGYMLAFIIALLCCVIGDLNAIAPIISNFFLAAYCLINFSCFHASFAKSPGFRPAFKFYNMWLSLLGAILCLIVMFITHWSTALGTFVIILGLYLWILYRKPDVNWGSSTQAQTYLRALNSVYRLNLVPDHVKNFSTDGLKTDNAVKLGWIQGVLVRCLLNIWGVMLFMRLSWVTAQAGIGLGSMVIILATVVTTITSISMSAICTNGEVRGGGTYYMISRCLGNLLLRPEFGGAIGVIFSLANAVAVAMYSVGFAEALRDLLLDNGFSILNGGLNDVRIISCCAVIAMLCIALIGTEWETKAQIVLLIILLTAMFDFLIGAVIPPNDTKKSKGYIGWSGQLIVENFMPRFEGESFFSVFSVFFPAATGILAGANISGDLKDPQSSIPKGTLLAIAITTFSYLLFLFICGATVVRDANGIEG</sequence>
<protein>
    <recommendedName>
        <fullName evidence="11">Amino acid permease/ SLC12A domain-containing protein</fullName>
    </recommendedName>
</protein>
<feature type="non-terminal residue" evidence="12">
    <location>
        <position position="748"/>
    </location>
</feature>
<keyword evidence="4" id="KW-0769">Symport</keyword>
<keyword evidence="6" id="KW-0406">Ion transport</keyword>
<dbReference type="GO" id="GO:0055075">
    <property type="term" value="P:potassium ion homeostasis"/>
    <property type="evidence" value="ECO:0007669"/>
    <property type="project" value="TreeGrafter"/>
</dbReference>
<evidence type="ECO:0000256" key="4">
    <source>
        <dbReference type="ARBA" id="ARBA00022847"/>
    </source>
</evidence>
<dbReference type="GO" id="GO:0055078">
    <property type="term" value="P:sodium ion homeostasis"/>
    <property type="evidence" value="ECO:0007669"/>
    <property type="project" value="TreeGrafter"/>
</dbReference>
<feature type="transmembrane region" description="Helical" evidence="10">
    <location>
        <begin position="124"/>
        <end position="145"/>
    </location>
</feature>
<dbReference type="EMBL" id="OC872080">
    <property type="protein sequence ID" value="CAD7635707.1"/>
    <property type="molecule type" value="Genomic_DNA"/>
</dbReference>
<dbReference type="OrthoDB" id="2020542at2759"/>
<feature type="transmembrane region" description="Helical" evidence="10">
    <location>
        <begin position="409"/>
        <end position="425"/>
    </location>
</feature>
<evidence type="ECO:0000256" key="9">
    <source>
        <dbReference type="ARBA" id="ARBA00023214"/>
    </source>
</evidence>
<feature type="transmembrane region" description="Helical" evidence="10">
    <location>
        <begin position="97"/>
        <end position="115"/>
    </location>
</feature>
<evidence type="ECO:0000256" key="10">
    <source>
        <dbReference type="SAM" id="Phobius"/>
    </source>
</evidence>
<dbReference type="InterPro" id="IPR004842">
    <property type="entry name" value="SLC12A_fam"/>
</dbReference>
<feature type="transmembrane region" description="Helical" evidence="10">
    <location>
        <begin position="604"/>
        <end position="622"/>
    </location>
</feature>
<keyword evidence="8" id="KW-0325">Glycoprotein</keyword>
<feature type="transmembrane region" description="Helical" evidence="10">
    <location>
        <begin position="682"/>
        <end position="704"/>
    </location>
</feature>
<proteinExistence type="predicted"/>
<keyword evidence="2" id="KW-0813">Transport</keyword>
<keyword evidence="5 10" id="KW-1133">Transmembrane helix</keyword>
<feature type="transmembrane region" description="Helical" evidence="10">
    <location>
        <begin position="552"/>
        <end position="579"/>
    </location>
</feature>
<dbReference type="GO" id="GO:0008511">
    <property type="term" value="F:sodium:potassium:chloride symporter activity"/>
    <property type="evidence" value="ECO:0007669"/>
    <property type="project" value="TreeGrafter"/>
</dbReference>
<dbReference type="GO" id="GO:0006884">
    <property type="term" value="P:cell volume homeostasis"/>
    <property type="evidence" value="ECO:0007669"/>
    <property type="project" value="TreeGrafter"/>
</dbReference>
<evidence type="ECO:0000256" key="1">
    <source>
        <dbReference type="ARBA" id="ARBA00004141"/>
    </source>
</evidence>
<keyword evidence="13" id="KW-1185">Reference proteome</keyword>
<reference evidence="12" key="1">
    <citation type="submission" date="2020-11" db="EMBL/GenBank/DDBJ databases">
        <authorList>
            <person name="Tran Van P."/>
        </authorList>
    </citation>
    <scope>NUCLEOTIDE SEQUENCE</scope>
</reference>
<dbReference type="GO" id="GO:0055064">
    <property type="term" value="P:chloride ion homeostasis"/>
    <property type="evidence" value="ECO:0007669"/>
    <property type="project" value="TreeGrafter"/>
</dbReference>
<dbReference type="PANTHER" id="PTHR11827:SF103">
    <property type="entry name" value="SODIUM CHLORIDE COTRANSPORTER 69, ISOFORM E"/>
    <property type="match status" value="1"/>
</dbReference>
<evidence type="ECO:0000256" key="8">
    <source>
        <dbReference type="ARBA" id="ARBA00023180"/>
    </source>
</evidence>
<dbReference type="Gene3D" id="1.20.1740.10">
    <property type="entry name" value="Amino acid/polyamine transporter I"/>
    <property type="match status" value="2"/>
</dbReference>
<dbReference type="AlphaFoldDB" id="A0A7R9L6A8"/>
<gene>
    <name evidence="12" type="ORF">OSB1V03_LOCUS16098</name>
</gene>
<feature type="transmembrane region" description="Helical" evidence="10">
    <location>
        <begin position="200"/>
        <end position="224"/>
    </location>
</feature>
<feature type="transmembrane region" description="Helical" evidence="10">
    <location>
        <begin position="355"/>
        <end position="372"/>
    </location>
</feature>
<evidence type="ECO:0000313" key="13">
    <source>
        <dbReference type="Proteomes" id="UP000759131"/>
    </source>
</evidence>